<reference evidence="1" key="2">
    <citation type="submission" date="2023-06" db="EMBL/GenBank/DDBJ databases">
        <authorList>
            <person name="Swenson N.G."/>
            <person name="Wegrzyn J.L."/>
            <person name="Mcevoy S.L."/>
        </authorList>
    </citation>
    <scope>NUCLEOTIDE SEQUENCE</scope>
    <source>
        <strain evidence="1">NS2018</strain>
        <tissue evidence="1">Leaf</tissue>
    </source>
</reference>
<protein>
    <submittedName>
        <fullName evidence="1">Uncharacterized protein</fullName>
    </submittedName>
</protein>
<dbReference type="Proteomes" id="UP001168877">
    <property type="component" value="Unassembled WGS sequence"/>
</dbReference>
<gene>
    <name evidence="1" type="ORF">LWI29_000435</name>
</gene>
<dbReference type="AlphaFoldDB" id="A0AA39VBG5"/>
<evidence type="ECO:0000313" key="1">
    <source>
        <dbReference type="EMBL" id="KAK0572922.1"/>
    </source>
</evidence>
<reference evidence="1" key="1">
    <citation type="journal article" date="2022" name="Plant J.">
        <title>Strategies of tolerance reflected in two North American maple genomes.</title>
        <authorList>
            <person name="McEvoy S.L."/>
            <person name="Sezen U.U."/>
            <person name="Trouern-Trend A."/>
            <person name="McMahon S.M."/>
            <person name="Schaberg P.G."/>
            <person name="Yang J."/>
            <person name="Wegrzyn J.L."/>
            <person name="Swenson N.G."/>
        </authorList>
    </citation>
    <scope>NUCLEOTIDE SEQUENCE</scope>
    <source>
        <strain evidence="1">NS2018</strain>
    </source>
</reference>
<name>A0AA39VBG5_ACESA</name>
<evidence type="ECO:0000313" key="2">
    <source>
        <dbReference type="Proteomes" id="UP001168877"/>
    </source>
</evidence>
<keyword evidence="2" id="KW-1185">Reference proteome</keyword>
<proteinExistence type="predicted"/>
<organism evidence="1 2">
    <name type="scientific">Acer saccharum</name>
    <name type="common">Sugar maple</name>
    <dbReference type="NCBI Taxonomy" id="4024"/>
    <lineage>
        <taxon>Eukaryota</taxon>
        <taxon>Viridiplantae</taxon>
        <taxon>Streptophyta</taxon>
        <taxon>Embryophyta</taxon>
        <taxon>Tracheophyta</taxon>
        <taxon>Spermatophyta</taxon>
        <taxon>Magnoliopsida</taxon>
        <taxon>eudicotyledons</taxon>
        <taxon>Gunneridae</taxon>
        <taxon>Pentapetalae</taxon>
        <taxon>rosids</taxon>
        <taxon>malvids</taxon>
        <taxon>Sapindales</taxon>
        <taxon>Sapindaceae</taxon>
        <taxon>Hippocastanoideae</taxon>
        <taxon>Acereae</taxon>
        <taxon>Acer</taxon>
    </lineage>
</organism>
<dbReference type="EMBL" id="JAUESC010000387">
    <property type="protein sequence ID" value="KAK0572922.1"/>
    <property type="molecule type" value="Genomic_DNA"/>
</dbReference>
<sequence>MIRTLQGTLTQMHTYELFHYEASGVMPQQNIGTQRGHYNCTRYRDSSSRDYSFVPYGFSTYSPVGHYSYVTYRDYSL</sequence>
<accession>A0AA39VBG5</accession>
<comment type="caution">
    <text evidence="1">The sequence shown here is derived from an EMBL/GenBank/DDBJ whole genome shotgun (WGS) entry which is preliminary data.</text>
</comment>